<organism evidence="3 4">
    <name type="scientific">Polyangium mundeleinium</name>
    <dbReference type="NCBI Taxonomy" id="2995306"/>
    <lineage>
        <taxon>Bacteria</taxon>
        <taxon>Pseudomonadati</taxon>
        <taxon>Myxococcota</taxon>
        <taxon>Polyangia</taxon>
        <taxon>Polyangiales</taxon>
        <taxon>Polyangiaceae</taxon>
        <taxon>Polyangium</taxon>
    </lineage>
</organism>
<dbReference type="Gene3D" id="3.20.20.140">
    <property type="entry name" value="Metal-dependent hydrolases"/>
    <property type="match status" value="1"/>
</dbReference>
<evidence type="ECO:0000256" key="1">
    <source>
        <dbReference type="ARBA" id="ARBA00023239"/>
    </source>
</evidence>
<reference evidence="3 4" key="1">
    <citation type="submission" date="2022-11" db="EMBL/GenBank/DDBJ databases">
        <title>Minimal conservation of predation-associated metabolite biosynthetic gene clusters underscores biosynthetic potential of Myxococcota including descriptions for ten novel species: Archangium lansinium sp. nov., Myxococcus landrumus sp. nov., Nannocystis bai.</title>
        <authorList>
            <person name="Ahearne A."/>
            <person name="Stevens C."/>
            <person name="Dowd S."/>
        </authorList>
    </citation>
    <scope>NUCLEOTIDE SEQUENCE [LARGE SCALE GENOMIC DNA]</scope>
    <source>
        <strain evidence="3 4">RJM3</strain>
    </source>
</reference>
<dbReference type="InterPro" id="IPR032465">
    <property type="entry name" value="ACMSD"/>
</dbReference>
<dbReference type="InterPro" id="IPR006680">
    <property type="entry name" value="Amidohydro-rel"/>
</dbReference>
<evidence type="ECO:0000313" key="3">
    <source>
        <dbReference type="EMBL" id="MDC0744933.1"/>
    </source>
</evidence>
<dbReference type="PANTHER" id="PTHR21240">
    <property type="entry name" value="2-AMINO-3-CARBOXYLMUCONATE-6-SEMIALDEHYDE DECARBOXYLASE"/>
    <property type="match status" value="1"/>
</dbReference>
<dbReference type="EMBL" id="JAQNDO010000001">
    <property type="protein sequence ID" value="MDC0744933.1"/>
    <property type="molecule type" value="Genomic_DNA"/>
</dbReference>
<dbReference type="SUPFAM" id="SSF51556">
    <property type="entry name" value="Metallo-dependent hydrolases"/>
    <property type="match status" value="1"/>
</dbReference>
<dbReference type="Pfam" id="PF04909">
    <property type="entry name" value="Amidohydro_2"/>
    <property type="match status" value="1"/>
</dbReference>
<evidence type="ECO:0000259" key="2">
    <source>
        <dbReference type="Pfam" id="PF04909"/>
    </source>
</evidence>
<feature type="domain" description="Amidohydrolase-related" evidence="2">
    <location>
        <begin position="79"/>
        <end position="369"/>
    </location>
</feature>
<gene>
    <name evidence="3" type="ORF">POL67_26615</name>
</gene>
<keyword evidence="4" id="KW-1185">Reference proteome</keyword>
<keyword evidence="1" id="KW-0456">Lyase</keyword>
<dbReference type="PANTHER" id="PTHR21240:SF28">
    <property type="entry name" value="ISO-OROTATE DECARBOXYLASE (EUROFUNG)"/>
    <property type="match status" value="1"/>
</dbReference>
<protein>
    <submittedName>
        <fullName evidence="3">Amidohydrolase family protein</fullName>
    </submittedName>
</protein>
<comment type="caution">
    <text evidence="3">The sequence shown here is derived from an EMBL/GenBank/DDBJ whole genome shotgun (WGS) entry which is preliminary data.</text>
</comment>
<evidence type="ECO:0000313" key="4">
    <source>
        <dbReference type="Proteomes" id="UP001221411"/>
    </source>
</evidence>
<dbReference type="RefSeq" id="WP_271921968.1">
    <property type="nucleotide sequence ID" value="NZ_JAQNDO010000001.1"/>
</dbReference>
<proteinExistence type="predicted"/>
<dbReference type="Proteomes" id="UP001221411">
    <property type="component" value="Unassembled WGS sequence"/>
</dbReference>
<accession>A0ABT5EUS1</accession>
<name>A0ABT5EUS1_9BACT</name>
<sequence length="369" mass="41971">MKDGFRILDADSHVIEPHAVWHEAARRFEHVGFKYAPAYPDGSRRYVPYTLQGDDFTHVVTNRLVENAEASAPYPEVWTAEGMSPEFHANTLGERGVDQALVFPTFGLWMWSVDGMNPGLAGALVQAYNDWLFDYCARIPDFLKPVLAVNLHAPELLVAELEKLVARGARTVFVRPNPVGGRMLGDNAYEPFWAACERLDVSVGVHEGAHSRLATTGSDRFTKRFAVHACSHPMEQMMAFLSLLESGVLERHPKLRIAFLESGCGWLPYWLWRLDEEYEQLGWEVEGTVRMPPSDYFRRQCYIAWEPKEPCLKQVIDCVGEDRILCGSDFPHVDSDRESVTKMLAGARVISDDFARKLTWDNPKTFYRL</sequence>
<dbReference type="InterPro" id="IPR032466">
    <property type="entry name" value="Metal_Hydrolase"/>
</dbReference>